<sequence>METKYYSAERNVQILVSLLKQHGIKKIIASPGTTNMPFVASVQYDKWFDVISCVDERSAAYMACGLAAESGEPVVITCTGATASRDYFPAITEAHYRKLPVLAITGAREVDTYGHLNPQTINRLSHPQDTYVCSVHLQLCKDADDEWGNTIKANKAILALRRNGGGPAHINCVTLVSGDYTVKEIIPANAIFRFGYTDVLPPLGDFARIAIFVGNHSRFTSGLTEAVDAFCEKYGAVVFCDNTSGYNGRFKVLLPLLSSQSQKDCEINHVGLLIHIGEVSGAYMKAFPQEVWRVNPDGELRDHFRKLKYVFQTEEEWFFRHYASMDVPAKAKNTFLEECRTEIETTRAKINVDAIPFSNIWMASQLSGKLPDESILHVGILNSLRSWNYFNIPGSVHFQCNTGGFGIDGPISALVGASFNAPQKISFLVVGDLAFFYDLNALGNHYIKNNIRILLVNNGEGIEFKNYLHPAFKFGDAANEYFAARGHFGAQSPRLVRDFVGALGFEYRASTDKKSFLENIDWFTSCKLTDKPLVWEAFTNEVDENASILYMNTLNESAKGIAKRIAKAILPESVQRKITEHIGRTK</sequence>
<dbReference type="SUPFAM" id="SSF52518">
    <property type="entry name" value="Thiamin diphosphate-binding fold (THDP-binding)"/>
    <property type="match status" value="2"/>
</dbReference>
<dbReference type="InterPro" id="IPR012001">
    <property type="entry name" value="Thiamin_PyroP_enz_TPP-bd_dom"/>
</dbReference>
<dbReference type="GO" id="GO:0030976">
    <property type="term" value="F:thiamine pyrophosphate binding"/>
    <property type="evidence" value="ECO:0007669"/>
    <property type="project" value="InterPro"/>
</dbReference>
<feature type="domain" description="Thiamine pyrophosphate enzyme N-terminal TPP-binding" evidence="6">
    <location>
        <begin position="13"/>
        <end position="121"/>
    </location>
</feature>
<dbReference type="PANTHER" id="PTHR42916:SF1">
    <property type="entry name" value="PROTEIN PHYLLO, CHLOROPLASTIC"/>
    <property type="match status" value="1"/>
</dbReference>
<protein>
    <submittedName>
        <fullName evidence="8">Thiamine pyrophosphate TPP-binding domain-containing protein</fullName>
        <ecNumber evidence="8">2.2.1.9</ecNumber>
    </submittedName>
</protein>
<dbReference type="Pfam" id="PF02776">
    <property type="entry name" value="TPP_enzyme_N"/>
    <property type="match status" value="1"/>
</dbReference>
<keyword evidence="3" id="KW-0460">Magnesium</keyword>
<dbReference type="RefSeq" id="WP_055171481.1">
    <property type="nucleotide sequence ID" value="NZ_CP081920.1"/>
</dbReference>
<evidence type="ECO:0000256" key="4">
    <source>
        <dbReference type="ARBA" id="ARBA00023052"/>
    </source>
</evidence>
<dbReference type="GO" id="GO:0009234">
    <property type="term" value="P:menaquinone biosynthetic process"/>
    <property type="evidence" value="ECO:0007669"/>
    <property type="project" value="InterPro"/>
</dbReference>
<evidence type="ECO:0000313" key="9">
    <source>
        <dbReference type="Proteomes" id="UP000095657"/>
    </source>
</evidence>
<dbReference type="EC" id="2.2.1.9" evidence="8"/>
<evidence type="ECO:0000313" key="8">
    <source>
        <dbReference type="EMBL" id="CUQ47760.1"/>
    </source>
</evidence>
<dbReference type="AlphaFoldDB" id="A0A174WUM2"/>
<evidence type="ECO:0000256" key="3">
    <source>
        <dbReference type="ARBA" id="ARBA00022842"/>
    </source>
</evidence>
<dbReference type="GO" id="GO:0046872">
    <property type="term" value="F:metal ion binding"/>
    <property type="evidence" value="ECO:0007669"/>
    <property type="project" value="UniProtKB-KW"/>
</dbReference>
<organism evidence="8 10">
    <name type="scientific">Bacteroides caccae</name>
    <dbReference type="NCBI Taxonomy" id="47678"/>
    <lineage>
        <taxon>Bacteria</taxon>
        <taxon>Pseudomonadati</taxon>
        <taxon>Bacteroidota</taxon>
        <taxon>Bacteroidia</taxon>
        <taxon>Bacteroidales</taxon>
        <taxon>Bacteroidaceae</taxon>
        <taxon>Bacteroides</taxon>
    </lineage>
</organism>
<keyword evidence="1 8" id="KW-0808">Transferase</keyword>
<dbReference type="EMBL" id="CZBL01000017">
    <property type="protein sequence ID" value="CUQ47760.1"/>
    <property type="molecule type" value="Genomic_DNA"/>
</dbReference>
<dbReference type="Gene3D" id="3.40.50.1220">
    <property type="entry name" value="TPP-binding domain"/>
    <property type="match status" value="1"/>
</dbReference>
<dbReference type="PANTHER" id="PTHR42916">
    <property type="entry name" value="2-SUCCINYL-5-ENOLPYRUVYL-6-HYDROXY-3-CYCLOHEXENE-1-CARBOXYLATE SYNTHASE"/>
    <property type="match status" value="1"/>
</dbReference>
<evidence type="ECO:0000256" key="5">
    <source>
        <dbReference type="ARBA" id="ARBA00023211"/>
    </source>
</evidence>
<reference evidence="9 10" key="1">
    <citation type="submission" date="2015-09" db="EMBL/GenBank/DDBJ databases">
        <authorList>
            <consortium name="Pathogen Informatics"/>
        </authorList>
    </citation>
    <scope>NUCLEOTIDE SEQUENCE [LARGE SCALE GENOMIC DNA]</scope>
    <source>
        <strain evidence="7 9">2789STDY5834880</strain>
        <strain evidence="8 10">2789STDY5834946</strain>
    </source>
</reference>
<dbReference type="STRING" id="47678.ERS852494_01900"/>
<dbReference type="CDD" id="cd07037">
    <property type="entry name" value="TPP_PYR_MenD"/>
    <property type="match status" value="1"/>
</dbReference>
<dbReference type="PIRSF" id="PIRSF004983">
    <property type="entry name" value="MenD"/>
    <property type="match status" value="1"/>
</dbReference>
<evidence type="ECO:0000259" key="6">
    <source>
        <dbReference type="Pfam" id="PF02776"/>
    </source>
</evidence>
<evidence type="ECO:0000256" key="1">
    <source>
        <dbReference type="ARBA" id="ARBA00022679"/>
    </source>
</evidence>
<proteinExistence type="predicted"/>
<keyword evidence="5" id="KW-0464">Manganese</keyword>
<evidence type="ECO:0000256" key="2">
    <source>
        <dbReference type="ARBA" id="ARBA00022723"/>
    </source>
</evidence>
<dbReference type="EMBL" id="CZAI01000003">
    <property type="protein sequence ID" value="CUP26573.1"/>
    <property type="molecule type" value="Genomic_DNA"/>
</dbReference>
<dbReference type="Proteomes" id="UP000095657">
    <property type="component" value="Unassembled WGS sequence"/>
</dbReference>
<gene>
    <name evidence="8" type="primary">menD_2</name>
    <name evidence="7" type="ORF">ERS852494_01900</name>
    <name evidence="8" type="ORF">ERS852558_03665</name>
</gene>
<dbReference type="Gene3D" id="3.40.50.970">
    <property type="match status" value="2"/>
</dbReference>
<keyword evidence="4" id="KW-0786">Thiamine pyrophosphate</keyword>
<dbReference type="InterPro" id="IPR029061">
    <property type="entry name" value="THDP-binding"/>
</dbReference>
<evidence type="ECO:0000313" key="7">
    <source>
        <dbReference type="EMBL" id="CUP26573.1"/>
    </source>
</evidence>
<dbReference type="InterPro" id="IPR004433">
    <property type="entry name" value="MenaQ_synth_MenD"/>
</dbReference>
<name>A0A174WUM2_9BACE</name>
<dbReference type="GO" id="GO:0070204">
    <property type="term" value="F:2-succinyl-5-enolpyruvyl-6-hydroxy-3-cyclohexene-1-carboxylic-acid synthase activity"/>
    <property type="evidence" value="ECO:0007669"/>
    <property type="project" value="UniProtKB-EC"/>
</dbReference>
<evidence type="ECO:0000313" key="10">
    <source>
        <dbReference type="Proteomes" id="UP000095725"/>
    </source>
</evidence>
<dbReference type="Proteomes" id="UP000095725">
    <property type="component" value="Unassembled WGS sequence"/>
</dbReference>
<keyword evidence="2" id="KW-0479">Metal-binding</keyword>
<accession>A0A174WUM2</accession>